<evidence type="ECO:0000313" key="1">
    <source>
        <dbReference type="EMBL" id="QQK79936.1"/>
    </source>
</evidence>
<dbReference type="Proteomes" id="UP000595349">
    <property type="component" value="Chromosome"/>
</dbReference>
<keyword evidence="2" id="KW-1185">Reference proteome</keyword>
<dbReference type="KEGG" id="scib:HUG20_08590"/>
<organism evidence="1 2">
    <name type="scientific">Salicibibacter cibi</name>
    <dbReference type="NCBI Taxonomy" id="2743001"/>
    <lineage>
        <taxon>Bacteria</taxon>
        <taxon>Bacillati</taxon>
        <taxon>Bacillota</taxon>
        <taxon>Bacilli</taxon>
        <taxon>Bacillales</taxon>
        <taxon>Bacillaceae</taxon>
        <taxon>Salicibibacter</taxon>
    </lineage>
</organism>
<dbReference type="AlphaFoldDB" id="A0A7T6ZAJ2"/>
<reference evidence="1 2" key="1">
    <citation type="submission" date="2020-06" db="EMBL/GenBank/DDBJ databases">
        <title>Genomic analysis of Salicibibacter sp. NKC21-4.</title>
        <authorList>
            <person name="Oh Y.J."/>
        </authorList>
    </citation>
    <scope>NUCLEOTIDE SEQUENCE [LARGE SCALE GENOMIC DNA]</scope>
    <source>
        <strain evidence="1 2">NKC21-4</strain>
    </source>
</reference>
<evidence type="ECO:0000313" key="2">
    <source>
        <dbReference type="Proteomes" id="UP000595349"/>
    </source>
</evidence>
<dbReference type="EMBL" id="CP054706">
    <property type="protein sequence ID" value="QQK79936.1"/>
    <property type="molecule type" value="Genomic_DNA"/>
</dbReference>
<gene>
    <name evidence="1" type="ORF">HUG20_08590</name>
</gene>
<proteinExistence type="predicted"/>
<dbReference type="RefSeq" id="WP_200090112.1">
    <property type="nucleotide sequence ID" value="NZ_CP054706.1"/>
</dbReference>
<sequence>MKKLEGQSAELMKRIIHDGDTVIEVDGKKYYLYLTEEPATTVTEDVEADPELKQKLLQAKKDILEGKSYTTEEVMEMIDQGEI</sequence>
<name>A0A7T6ZAJ2_9BACI</name>
<protein>
    <submittedName>
        <fullName evidence="1">Uncharacterized protein</fullName>
    </submittedName>
</protein>
<accession>A0A7T6ZAJ2</accession>